<dbReference type="FunFam" id="3.40.190.290:FF:000001">
    <property type="entry name" value="Transcriptional regulator, LysR family"/>
    <property type="match status" value="1"/>
</dbReference>
<dbReference type="Pfam" id="PF00126">
    <property type="entry name" value="HTH_1"/>
    <property type="match status" value="1"/>
</dbReference>
<feature type="domain" description="HTH lysR-type" evidence="5">
    <location>
        <begin position="1"/>
        <end position="58"/>
    </location>
</feature>
<dbReference type="GO" id="GO:0003677">
    <property type="term" value="F:DNA binding"/>
    <property type="evidence" value="ECO:0007669"/>
    <property type="project" value="UniProtKB-KW"/>
</dbReference>
<accession>A0A1H7UIM2</accession>
<protein>
    <submittedName>
        <fullName evidence="6">Transcriptional regulator, LysR family</fullName>
    </submittedName>
</protein>
<evidence type="ECO:0000259" key="5">
    <source>
        <dbReference type="PROSITE" id="PS50931"/>
    </source>
</evidence>
<keyword evidence="3" id="KW-0238">DNA-binding</keyword>
<dbReference type="InterPro" id="IPR058163">
    <property type="entry name" value="LysR-type_TF_proteobact-type"/>
</dbReference>
<evidence type="ECO:0000256" key="4">
    <source>
        <dbReference type="ARBA" id="ARBA00023163"/>
    </source>
</evidence>
<dbReference type="PANTHER" id="PTHR30537:SF5">
    <property type="entry name" value="HTH-TYPE TRANSCRIPTIONAL ACTIVATOR TTDR-RELATED"/>
    <property type="match status" value="1"/>
</dbReference>
<dbReference type="SUPFAM" id="SSF53850">
    <property type="entry name" value="Periplasmic binding protein-like II"/>
    <property type="match status" value="1"/>
</dbReference>
<dbReference type="SUPFAM" id="SSF46785">
    <property type="entry name" value="Winged helix' DNA-binding domain"/>
    <property type="match status" value="1"/>
</dbReference>
<dbReference type="InterPro" id="IPR036388">
    <property type="entry name" value="WH-like_DNA-bd_sf"/>
</dbReference>
<dbReference type="RefSeq" id="WP_093007757.1">
    <property type="nucleotide sequence ID" value="NZ_FNZZ01000007.1"/>
</dbReference>
<keyword evidence="4" id="KW-0804">Transcription</keyword>
<reference evidence="7" key="1">
    <citation type="submission" date="2016-10" db="EMBL/GenBank/DDBJ databases">
        <authorList>
            <person name="Varghese N."/>
            <person name="Submissions S."/>
        </authorList>
    </citation>
    <scope>NUCLEOTIDE SEQUENCE [LARGE SCALE GENOMIC DNA]</scope>
    <source>
        <strain evidence="7">JS21-1</strain>
    </source>
</reference>
<dbReference type="InterPro" id="IPR036390">
    <property type="entry name" value="WH_DNA-bd_sf"/>
</dbReference>
<dbReference type="InterPro" id="IPR005119">
    <property type="entry name" value="LysR_subst-bd"/>
</dbReference>
<dbReference type="PROSITE" id="PS50931">
    <property type="entry name" value="HTH_LYSR"/>
    <property type="match status" value="1"/>
</dbReference>
<keyword evidence="7" id="KW-1185">Reference proteome</keyword>
<dbReference type="Pfam" id="PF03466">
    <property type="entry name" value="LysR_substrate"/>
    <property type="match status" value="1"/>
</dbReference>
<proteinExistence type="inferred from homology"/>
<evidence type="ECO:0000313" key="7">
    <source>
        <dbReference type="Proteomes" id="UP000199214"/>
    </source>
</evidence>
<dbReference type="CDD" id="cd08422">
    <property type="entry name" value="PBP2_CrgA_like"/>
    <property type="match status" value="1"/>
</dbReference>
<comment type="similarity">
    <text evidence="1">Belongs to the LysR transcriptional regulatory family.</text>
</comment>
<evidence type="ECO:0000313" key="6">
    <source>
        <dbReference type="EMBL" id="SEL96117.1"/>
    </source>
</evidence>
<evidence type="ECO:0000256" key="3">
    <source>
        <dbReference type="ARBA" id="ARBA00023125"/>
    </source>
</evidence>
<evidence type="ECO:0000256" key="1">
    <source>
        <dbReference type="ARBA" id="ARBA00009437"/>
    </source>
</evidence>
<dbReference type="EMBL" id="FNZZ01000007">
    <property type="protein sequence ID" value="SEL96117.1"/>
    <property type="molecule type" value="Genomic_DNA"/>
</dbReference>
<dbReference type="GO" id="GO:0003700">
    <property type="term" value="F:DNA-binding transcription factor activity"/>
    <property type="evidence" value="ECO:0007669"/>
    <property type="project" value="InterPro"/>
</dbReference>
<dbReference type="AlphaFoldDB" id="A0A1H7UIM2"/>
<dbReference type="PANTHER" id="PTHR30537">
    <property type="entry name" value="HTH-TYPE TRANSCRIPTIONAL REGULATOR"/>
    <property type="match status" value="1"/>
</dbReference>
<dbReference type="InterPro" id="IPR000847">
    <property type="entry name" value="LysR_HTH_N"/>
</dbReference>
<dbReference type="STRING" id="1855283.SAMN05216382_2989"/>
<gene>
    <name evidence="6" type="ORF">SAMN05216382_2989</name>
</gene>
<dbReference type="Gene3D" id="1.10.10.10">
    <property type="entry name" value="Winged helix-like DNA-binding domain superfamily/Winged helix DNA-binding domain"/>
    <property type="match status" value="1"/>
</dbReference>
<dbReference type="Gene3D" id="3.40.190.290">
    <property type="match status" value="1"/>
</dbReference>
<dbReference type="OrthoDB" id="9786526at2"/>
<organism evidence="6 7">
    <name type="scientific">Sphingomonas palmae</name>
    <dbReference type="NCBI Taxonomy" id="1855283"/>
    <lineage>
        <taxon>Bacteria</taxon>
        <taxon>Pseudomonadati</taxon>
        <taxon>Pseudomonadota</taxon>
        <taxon>Alphaproteobacteria</taxon>
        <taxon>Sphingomonadales</taxon>
        <taxon>Sphingomonadaceae</taxon>
        <taxon>Sphingomonas</taxon>
    </lineage>
</organism>
<sequence length="295" mass="31546">MIDPDYILLARLVSAGSIAAAARELRLSPAMASRRLARLEARLGVRLVQRTTRRLALTPAGEQFHADVVAILAAVEAAEARLTGAAAAPAGLLRVTAPTSFGRLHIAPQLHRFLASYPAVTLSFDLSDSFSDLVAEGIDVGVRIAASVPAGLDAHRLGASRRVLCASPSYLERAGTPARIADLREHALLAAEGQLPWRLVSDTRRASVDHASRVGTNSSELVRELALSGVGIALRSLWDVGEALRSGRLVRVLPEWEGTRDVAIWAVHPRAPIVSPAVRAFVAFLREVIDPAAWE</sequence>
<dbReference type="Proteomes" id="UP000199214">
    <property type="component" value="Unassembled WGS sequence"/>
</dbReference>
<keyword evidence="2" id="KW-0805">Transcription regulation</keyword>
<name>A0A1H7UIM2_9SPHN</name>
<evidence type="ECO:0000256" key="2">
    <source>
        <dbReference type="ARBA" id="ARBA00023015"/>
    </source>
</evidence>